<dbReference type="AlphaFoldDB" id="A0AAV4TVQ5"/>
<dbReference type="EMBL" id="BPLR01012005">
    <property type="protein sequence ID" value="GIY50653.1"/>
    <property type="molecule type" value="Genomic_DNA"/>
</dbReference>
<comment type="caution">
    <text evidence="1">The sequence shown here is derived from an EMBL/GenBank/DDBJ whole genome shotgun (WGS) entry which is preliminary data.</text>
</comment>
<name>A0AAV4TVQ5_CAEEX</name>
<reference evidence="1 2" key="1">
    <citation type="submission" date="2021-06" db="EMBL/GenBank/DDBJ databases">
        <title>Caerostris extrusa draft genome.</title>
        <authorList>
            <person name="Kono N."/>
            <person name="Arakawa K."/>
        </authorList>
    </citation>
    <scope>NUCLEOTIDE SEQUENCE [LARGE SCALE GENOMIC DNA]</scope>
</reference>
<accession>A0AAV4TVQ5</accession>
<evidence type="ECO:0000313" key="1">
    <source>
        <dbReference type="EMBL" id="GIY50653.1"/>
    </source>
</evidence>
<dbReference type="Proteomes" id="UP001054945">
    <property type="component" value="Unassembled WGS sequence"/>
</dbReference>
<gene>
    <name evidence="1" type="ORF">CEXT_464221</name>
</gene>
<evidence type="ECO:0000313" key="2">
    <source>
        <dbReference type="Proteomes" id="UP001054945"/>
    </source>
</evidence>
<sequence length="138" mass="16135">MEKRRAFEVYKKKKDRLLCHHKSRLSIICCRRAMHLLGKDPSTLFSFRTPLPWKAIRKEEAKKRMSPHHLSRMDTFAQTISFPFKTLLYVFEIGENRADERSLTAQVKILKNACGNSCCRLGLGFIDEFRRALFVSAN</sequence>
<proteinExistence type="predicted"/>
<keyword evidence="2" id="KW-1185">Reference proteome</keyword>
<protein>
    <submittedName>
        <fullName evidence="1">Uncharacterized protein</fullName>
    </submittedName>
</protein>
<organism evidence="1 2">
    <name type="scientific">Caerostris extrusa</name>
    <name type="common">Bark spider</name>
    <name type="synonym">Caerostris bankana</name>
    <dbReference type="NCBI Taxonomy" id="172846"/>
    <lineage>
        <taxon>Eukaryota</taxon>
        <taxon>Metazoa</taxon>
        <taxon>Ecdysozoa</taxon>
        <taxon>Arthropoda</taxon>
        <taxon>Chelicerata</taxon>
        <taxon>Arachnida</taxon>
        <taxon>Araneae</taxon>
        <taxon>Araneomorphae</taxon>
        <taxon>Entelegynae</taxon>
        <taxon>Araneoidea</taxon>
        <taxon>Araneidae</taxon>
        <taxon>Caerostris</taxon>
    </lineage>
</organism>